<sequence>MKTFLDFDTAAAARGEGLHPELRLLLERAAMSPFSDITKRHGMLQSGPDPVPQELLERANVSPFPQASTPRNDAPNPNPEVLARLFRKHTT</sequence>
<dbReference type="Proteomes" id="UP000189796">
    <property type="component" value="Chromosome I"/>
</dbReference>
<proteinExistence type="predicted"/>
<organism evidence="2 3">
    <name type="scientific">Bradyrhizobium erythrophlei</name>
    <dbReference type="NCBI Taxonomy" id="1437360"/>
    <lineage>
        <taxon>Bacteria</taxon>
        <taxon>Pseudomonadati</taxon>
        <taxon>Pseudomonadota</taxon>
        <taxon>Alphaproteobacteria</taxon>
        <taxon>Hyphomicrobiales</taxon>
        <taxon>Nitrobacteraceae</taxon>
        <taxon>Bradyrhizobium</taxon>
    </lineage>
</organism>
<protein>
    <submittedName>
        <fullName evidence="2">Uncharacterized protein</fullName>
    </submittedName>
</protein>
<evidence type="ECO:0000313" key="3">
    <source>
        <dbReference type="Proteomes" id="UP000189796"/>
    </source>
</evidence>
<accession>A0A1M5YYH3</accession>
<evidence type="ECO:0000256" key="1">
    <source>
        <dbReference type="SAM" id="MobiDB-lite"/>
    </source>
</evidence>
<reference evidence="2 3" key="1">
    <citation type="submission" date="2016-11" db="EMBL/GenBank/DDBJ databases">
        <authorList>
            <person name="Jaros S."/>
            <person name="Januszkiewicz K."/>
            <person name="Wedrychowicz H."/>
        </authorList>
    </citation>
    <scope>NUCLEOTIDE SEQUENCE [LARGE SCALE GENOMIC DNA]</scope>
    <source>
        <strain evidence="2 3">GAS138</strain>
    </source>
</reference>
<feature type="region of interest" description="Disordered" evidence="1">
    <location>
        <begin position="39"/>
        <end position="91"/>
    </location>
</feature>
<name>A0A1M5YYH3_9BRAD</name>
<evidence type="ECO:0000313" key="2">
    <source>
        <dbReference type="EMBL" id="SHI16583.1"/>
    </source>
</evidence>
<gene>
    <name evidence="2" type="ORF">SAMN05443248_8916</name>
</gene>
<dbReference type="EMBL" id="LT670817">
    <property type="protein sequence ID" value="SHI16583.1"/>
    <property type="molecule type" value="Genomic_DNA"/>
</dbReference>
<dbReference type="AlphaFoldDB" id="A0A1M5YYH3"/>